<feature type="transmembrane region" description="Helical" evidence="8">
    <location>
        <begin position="31"/>
        <end position="53"/>
    </location>
</feature>
<feature type="transmembrane region" description="Helical" evidence="8">
    <location>
        <begin position="232"/>
        <end position="256"/>
    </location>
</feature>
<feature type="transmembrane region" description="Helical" evidence="8">
    <location>
        <begin position="398"/>
        <end position="419"/>
    </location>
</feature>
<evidence type="ECO:0000259" key="9">
    <source>
        <dbReference type="Pfam" id="PF00361"/>
    </source>
</evidence>
<comment type="caution">
    <text evidence="11">The sequence shown here is derived from an EMBL/GenBank/DDBJ whole genome shotgun (WGS) entry which is preliminary data.</text>
</comment>
<feature type="transmembrane region" description="Helical" evidence="8">
    <location>
        <begin position="201"/>
        <end position="220"/>
    </location>
</feature>
<dbReference type="AlphaFoldDB" id="A0A1V6C5Q3"/>
<keyword evidence="4 7" id="KW-0812">Transmembrane</keyword>
<evidence type="ECO:0000256" key="3">
    <source>
        <dbReference type="ARBA" id="ARBA00022475"/>
    </source>
</evidence>
<name>A0A1V6C5Q3_UNCT6</name>
<dbReference type="PANTHER" id="PTHR42703">
    <property type="entry name" value="NADH DEHYDROGENASE"/>
    <property type="match status" value="1"/>
</dbReference>
<evidence type="ECO:0000256" key="2">
    <source>
        <dbReference type="ARBA" id="ARBA00005346"/>
    </source>
</evidence>
<feature type="transmembrane region" description="Helical" evidence="8">
    <location>
        <begin position="130"/>
        <end position="150"/>
    </location>
</feature>
<organism evidence="11">
    <name type="scientific">candidate division TA06 bacterium ADurb.Bin131</name>
    <dbReference type="NCBI Taxonomy" id="1852827"/>
    <lineage>
        <taxon>Bacteria</taxon>
        <taxon>Bacteria division TA06</taxon>
    </lineage>
</organism>
<evidence type="ECO:0000256" key="7">
    <source>
        <dbReference type="RuleBase" id="RU000320"/>
    </source>
</evidence>
<dbReference type="InterPro" id="IPR001750">
    <property type="entry name" value="ND/Mrp_TM"/>
</dbReference>
<comment type="similarity">
    <text evidence="2">Belongs to the CPA3 antiporters (TC 2.A.63) subunit D family.</text>
</comment>
<dbReference type="PANTHER" id="PTHR42703:SF1">
    <property type="entry name" value="NA(+)_H(+) ANTIPORTER SUBUNIT D1"/>
    <property type="match status" value="1"/>
</dbReference>
<comment type="subcellular location">
    <subcellularLocation>
        <location evidence="1">Cell membrane</location>
        <topology evidence="1">Multi-pass membrane protein</topology>
    </subcellularLocation>
    <subcellularLocation>
        <location evidence="7">Membrane</location>
        <topology evidence="7">Multi-pass membrane protein</topology>
    </subcellularLocation>
</comment>
<dbReference type="InterPro" id="IPR050586">
    <property type="entry name" value="CPA3_Na-H_Antiporter_D"/>
</dbReference>
<proteinExistence type="inferred from homology"/>
<evidence type="ECO:0000256" key="4">
    <source>
        <dbReference type="ARBA" id="ARBA00022692"/>
    </source>
</evidence>
<evidence type="ECO:0000256" key="8">
    <source>
        <dbReference type="SAM" id="Phobius"/>
    </source>
</evidence>
<keyword evidence="3" id="KW-1003">Cell membrane</keyword>
<accession>A0A1V6C5Q3</accession>
<feature type="transmembrane region" description="Helical" evidence="8">
    <location>
        <begin position="73"/>
        <end position="95"/>
    </location>
</feature>
<dbReference type="InterPro" id="IPR001516">
    <property type="entry name" value="Proton_antipo_N"/>
</dbReference>
<feature type="transmembrane region" description="Helical" evidence="8">
    <location>
        <begin position="6"/>
        <end position="24"/>
    </location>
</feature>
<dbReference type="Pfam" id="PF00361">
    <property type="entry name" value="Proton_antipo_M"/>
    <property type="match status" value="1"/>
</dbReference>
<keyword evidence="5 8" id="KW-1133">Transmembrane helix</keyword>
<feature type="domain" description="NADH:quinone oxidoreductase/Mrp antiporter transmembrane" evidence="9">
    <location>
        <begin position="127"/>
        <end position="412"/>
    </location>
</feature>
<keyword evidence="6 8" id="KW-0472">Membrane</keyword>
<dbReference type="EMBL" id="MWDQ01000137">
    <property type="protein sequence ID" value="OQB72228.1"/>
    <property type="molecule type" value="Genomic_DNA"/>
</dbReference>
<reference evidence="11" key="1">
    <citation type="submission" date="2017-02" db="EMBL/GenBank/DDBJ databases">
        <title>Delving into the versatile metabolic prowess of the omnipresent phylum Bacteroidetes.</title>
        <authorList>
            <person name="Nobu M.K."/>
            <person name="Mei R."/>
            <person name="Narihiro T."/>
            <person name="Kuroda K."/>
            <person name="Liu W.-T."/>
        </authorList>
    </citation>
    <scope>NUCLEOTIDE SEQUENCE</scope>
    <source>
        <strain evidence="11">ADurb.Bin131</strain>
    </source>
</reference>
<feature type="transmembrane region" description="Helical" evidence="8">
    <location>
        <begin position="302"/>
        <end position="325"/>
    </location>
</feature>
<feature type="transmembrane region" description="Helical" evidence="8">
    <location>
        <begin position="440"/>
        <end position="465"/>
    </location>
</feature>
<feature type="transmembrane region" description="Helical" evidence="8">
    <location>
        <begin position="268"/>
        <end position="290"/>
    </location>
</feature>
<feature type="transmembrane region" description="Helical" evidence="8">
    <location>
        <begin position="107"/>
        <end position="124"/>
    </location>
</feature>
<protein>
    <submittedName>
        <fullName evidence="11">Na(+)/H(+) antiporter subunit D</fullName>
    </submittedName>
</protein>
<feature type="domain" description="NADH-Ubiquinone oxidoreductase (complex I) chain 5 N-terminal" evidence="10">
    <location>
        <begin position="65"/>
        <end position="102"/>
    </location>
</feature>
<evidence type="ECO:0000256" key="6">
    <source>
        <dbReference type="ARBA" id="ARBA00023136"/>
    </source>
</evidence>
<feature type="transmembrane region" description="Helical" evidence="8">
    <location>
        <begin position="162"/>
        <end position="181"/>
    </location>
</feature>
<sequence length="490" mass="52754">MFLFIFVAIPLIVASVMLIIERFSRDVLPDFLANLCFFLLLCASIMISCSWPGSGQYMHILKWFSTNLNIKVVLDGLSLLMIFTISIVSLSVGLFSINYMGKYGSKSLYYAILLVLVASMNGIVLTADLFTMYIFIEAAGIASYGLVSLGRTRYSTEGAFKYLVLSAIASSFILLGIAGVFVNTGTTDIRSISASGFSSKFFIILFLTGFSFKCGLVPFHTWMPDAYTAAPAVLPAVSSGIFVKVAGVYTVARIFFNALPFSAGVSFVMVYLGIISIVVGALLALGQSGLKRLLAYSSISQVGYIILGIGIGTPLGIIGGLLHMFNHAIFKSLLFLNAGAVEYTCGTDDSLKLGGLGKNMPFTSTTNVIGLLSAAGVPPLNGFWSKLIIVVALFKANMFLYGFIAILASVLTLGYLLLIQRRVFFGKIKECFENIVDVPFWMNLSMVGLGLVCVWVGVSFAPILIKWVLPAANVLMQGIRTSFCALGGIL</sequence>
<dbReference type="GO" id="GO:0005886">
    <property type="term" value="C:plasma membrane"/>
    <property type="evidence" value="ECO:0007669"/>
    <property type="project" value="UniProtKB-SubCell"/>
</dbReference>
<evidence type="ECO:0000313" key="11">
    <source>
        <dbReference type="EMBL" id="OQB72228.1"/>
    </source>
</evidence>
<dbReference type="PRINTS" id="PR01434">
    <property type="entry name" value="NADHDHGNASE5"/>
</dbReference>
<evidence type="ECO:0000256" key="5">
    <source>
        <dbReference type="ARBA" id="ARBA00022989"/>
    </source>
</evidence>
<dbReference type="Pfam" id="PF00662">
    <property type="entry name" value="Proton_antipo_N"/>
    <property type="match status" value="1"/>
</dbReference>
<evidence type="ECO:0000259" key="10">
    <source>
        <dbReference type="Pfam" id="PF00662"/>
    </source>
</evidence>
<evidence type="ECO:0000256" key="1">
    <source>
        <dbReference type="ARBA" id="ARBA00004651"/>
    </source>
</evidence>
<gene>
    <name evidence="11" type="primary">mrpD_2</name>
    <name evidence="11" type="ORF">BWX89_01409</name>
</gene>
<dbReference type="Proteomes" id="UP000485562">
    <property type="component" value="Unassembled WGS sequence"/>
</dbReference>